<protein>
    <submittedName>
        <fullName evidence="2">Excisionase family DNA binding protein</fullName>
    </submittedName>
</protein>
<dbReference type="Pfam" id="PF12728">
    <property type="entry name" value="HTH_17"/>
    <property type="match status" value="1"/>
</dbReference>
<comment type="caution">
    <text evidence="2">The sequence shown here is derived from an EMBL/GenBank/DDBJ whole genome shotgun (WGS) entry which is preliminary data.</text>
</comment>
<dbReference type="InterPro" id="IPR041657">
    <property type="entry name" value="HTH_17"/>
</dbReference>
<dbReference type="InterPro" id="IPR010093">
    <property type="entry name" value="SinI_DNA-bd"/>
</dbReference>
<dbReference type="SUPFAM" id="SSF46955">
    <property type="entry name" value="Putative DNA-binding domain"/>
    <property type="match status" value="1"/>
</dbReference>
<evidence type="ECO:0000313" key="3">
    <source>
        <dbReference type="Proteomes" id="UP001519294"/>
    </source>
</evidence>
<accession>A0ABS4S6B7</accession>
<evidence type="ECO:0000259" key="1">
    <source>
        <dbReference type="Pfam" id="PF12728"/>
    </source>
</evidence>
<gene>
    <name evidence="2" type="ORF">J2Z81_000983</name>
</gene>
<dbReference type="NCBIfam" id="TIGR01764">
    <property type="entry name" value="excise"/>
    <property type="match status" value="1"/>
</dbReference>
<organism evidence="2 3">
    <name type="scientific">Virgibacillus alimentarius</name>
    <dbReference type="NCBI Taxonomy" id="698769"/>
    <lineage>
        <taxon>Bacteria</taxon>
        <taxon>Bacillati</taxon>
        <taxon>Bacillota</taxon>
        <taxon>Bacilli</taxon>
        <taxon>Bacillales</taxon>
        <taxon>Bacillaceae</taxon>
        <taxon>Virgibacillus</taxon>
    </lineage>
</organism>
<proteinExistence type="predicted"/>
<dbReference type="EMBL" id="JAGIKX010000004">
    <property type="protein sequence ID" value="MBP2257039.1"/>
    <property type="molecule type" value="Genomic_DNA"/>
</dbReference>
<dbReference type="Proteomes" id="UP001519294">
    <property type="component" value="Unassembled WGS sequence"/>
</dbReference>
<keyword evidence="3" id="KW-1185">Reference proteome</keyword>
<name>A0ABS4S6B7_9BACI</name>
<dbReference type="InterPro" id="IPR009061">
    <property type="entry name" value="DNA-bd_dom_put_sf"/>
</dbReference>
<dbReference type="RefSeq" id="WP_029267085.1">
    <property type="nucleotide sequence ID" value="NZ_JAGIKX010000004.1"/>
</dbReference>
<evidence type="ECO:0000313" key="2">
    <source>
        <dbReference type="EMBL" id="MBP2257039.1"/>
    </source>
</evidence>
<reference evidence="2 3" key="1">
    <citation type="submission" date="2021-03" db="EMBL/GenBank/DDBJ databases">
        <title>Genomic Encyclopedia of Type Strains, Phase IV (KMG-IV): sequencing the most valuable type-strain genomes for metagenomic binning, comparative biology and taxonomic classification.</title>
        <authorList>
            <person name="Goeker M."/>
        </authorList>
    </citation>
    <scope>NUCLEOTIDE SEQUENCE [LARGE SCALE GENOMIC DNA]</scope>
    <source>
        <strain evidence="2 3">DSM 25790</strain>
    </source>
</reference>
<sequence length="62" mass="7511">MERQTLTVKEVAKYLGVHRDTIYVMVKLKQIPHIKLRNRIFFTKESIDLWLQSEENTNLHTR</sequence>
<feature type="domain" description="Helix-turn-helix" evidence="1">
    <location>
        <begin position="6"/>
        <end position="53"/>
    </location>
</feature>